<dbReference type="AlphaFoldDB" id="A0A158AFL3"/>
<keyword evidence="4" id="KW-0346">Stress response</keyword>
<name>A0A158AFL3_9BURK</name>
<proteinExistence type="inferred from homology"/>
<comment type="caution">
    <text evidence="4">The sequence shown here is derived from an EMBL/GenBank/DDBJ whole genome shotgun (WGS) entry which is preliminary data.</text>
</comment>
<dbReference type="OrthoDB" id="5295562at2"/>
<comment type="similarity">
    <text evidence="1 2">Belongs to the small heat shock protein (HSP20) family.</text>
</comment>
<dbReference type="InterPro" id="IPR008978">
    <property type="entry name" value="HSP20-like_chaperone"/>
</dbReference>
<dbReference type="SUPFAM" id="SSF49764">
    <property type="entry name" value="HSP20-like chaperones"/>
    <property type="match status" value="1"/>
</dbReference>
<dbReference type="PROSITE" id="PS01031">
    <property type="entry name" value="SHSP"/>
    <property type="match status" value="1"/>
</dbReference>
<organism evidence="4 5">
    <name type="scientific">Caballeronia ptereochthonis</name>
    <dbReference type="NCBI Taxonomy" id="1777144"/>
    <lineage>
        <taxon>Bacteria</taxon>
        <taxon>Pseudomonadati</taxon>
        <taxon>Pseudomonadota</taxon>
        <taxon>Betaproteobacteria</taxon>
        <taxon>Burkholderiales</taxon>
        <taxon>Burkholderiaceae</taxon>
        <taxon>Caballeronia</taxon>
    </lineage>
</organism>
<accession>A0A158AFL3</accession>
<dbReference type="Proteomes" id="UP000054978">
    <property type="component" value="Unassembled WGS sequence"/>
</dbReference>
<dbReference type="RefSeq" id="WP_087044422.1">
    <property type="nucleotide sequence ID" value="NZ_FCOB02000007.1"/>
</dbReference>
<evidence type="ECO:0000256" key="1">
    <source>
        <dbReference type="PROSITE-ProRule" id="PRU00285"/>
    </source>
</evidence>
<sequence>MSDAFIGPDLFSELDRLQQQMSSLFGGLPTSLRSTRVGTFPQINIGSTEDTVEIVAFAPGLDTGKLDVSVDKGLLTIAGERTTGHEQLPEGARQYAQERFNGTFRRVIELPQQADPDKVQARYVDGCILISVGKRETSKPRSITVQ</sequence>
<evidence type="ECO:0000259" key="3">
    <source>
        <dbReference type="PROSITE" id="PS01031"/>
    </source>
</evidence>
<gene>
    <name evidence="4" type="ORF">AWB83_01779</name>
</gene>
<dbReference type="EMBL" id="FCOB02000007">
    <property type="protein sequence ID" value="SAK56644.1"/>
    <property type="molecule type" value="Genomic_DNA"/>
</dbReference>
<reference evidence="4" key="1">
    <citation type="submission" date="2016-01" db="EMBL/GenBank/DDBJ databases">
        <authorList>
            <person name="Peeters C."/>
        </authorList>
    </citation>
    <scope>NUCLEOTIDE SEQUENCE [LARGE SCALE GENOMIC DNA]</scope>
    <source>
        <strain evidence="4">LMG 29326</strain>
    </source>
</reference>
<keyword evidence="5" id="KW-1185">Reference proteome</keyword>
<dbReference type="PANTHER" id="PTHR11527">
    <property type="entry name" value="HEAT-SHOCK PROTEIN 20 FAMILY MEMBER"/>
    <property type="match status" value="1"/>
</dbReference>
<evidence type="ECO:0000313" key="5">
    <source>
        <dbReference type="Proteomes" id="UP000054978"/>
    </source>
</evidence>
<dbReference type="STRING" id="1777144.AWB83_01779"/>
<dbReference type="InterPro" id="IPR002068">
    <property type="entry name" value="A-crystallin/Hsp20_dom"/>
</dbReference>
<dbReference type="Pfam" id="PF00011">
    <property type="entry name" value="HSP20"/>
    <property type="match status" value="1"/>
</dbReference>
<evidence type="ECO:0000256" key="2">
    <source>
        <dbReference type="RuleBase" id="RU003616"/>
    </source>
</evidence>
<feature type="domain" description="SHSP" evidence="3">
    <location>
        <begin position="34"/>
        <end position="146"/>
    </location>
</feature>
<dbReference type="InterPro" id="IPR031107">
    <property type="entry name" value="Small_HSP"/>
</dbReference>
<evidence type="ECO:0000313" key="4">
    <source>
        <dbReference type="EMBL" id="SAK56644.1"/>
    </source>
</evidence>
<dbReference type="CDD" id="cd06464">
    <property type="entry name" value="ACD_sHsps-like"/>
    <property type="match status" value="1"/>
</dbReference>
<dbReference type="Gene3D" id="2.60.40.790">
    <property type="match status" value="1"/>
</dbReference>
<protein>
    <submittedName>
        <fullName evidence="4">Heat shock protein Hsp20</fullName>
    </submittedName>
</protein>